<comment type="caution">
    <text evidence="6">The sequence shown here is derived from an EMBL/GenBank/DDBJ whole genome shotgun (WGS) entry which is preliminary data.</text>
</comment>
<dbReference type="PANTHER" id="PTHR47506:SF1">
    <property type="entry name" value="HTH-TYPE TRANSCRIPTIONAL REGULATOR YJDC"/>
    <property type="match status" value="1"/>
</dbReference>
<dbReference type="Pfam" id="PF00440">
    <property type="entry name" value="TetR_N"/>
    <property type="match status" value="1"/>
</dbReference>
<evidence type="ECO:0000313" key="6">
    <source>
        <dbReference type="EMBL" id="OPF82624.1"/>
    </source>
</evidence>
<dbReference type="InterPro" id="IPR023772">
    <property type="entry name" value="DNA-bd_HTH_TetR-type_CS"/>
</dbReference>
<evidence type="ECO:0000313" key="7">
    <source>
        <dbReference type="Proteomes" id="UP000033615"/>
    </source>
</evidence>
<dbReference type="InterPro" id="IPR001647">
    <property type="entry name" value="HTH_TetR"/>
</dbReference>
<dbReference type="InterPro" id="IPR011075">
    <property type="entry name" value="TetR_C"/>
</dbReference>
<dbReference type="PRINTS" id="PR00455">
    <property type="entry name" value="HTHTETR"/>
</dbReference>
<sequence length="198" mass="21040">MDMPRGRRRGFDRGAALDTAMEMFWRRGYASTSVADLTAAMGINPPSLYAAFGNKRALFEEALERYARERSRYLAEAMAESTARAATLRFLRGTAEAATLPDRPAGCLTVQGGLACAEEDREVVELLAAYRAGTRRALLERFEKAVADGDLPESTDCPALARCVVAAAEGLNVEAAAGAPREELLAAAALGAAVVPDA</sequence>
<accession>A0A1V4DAC4</accession>
<evidence type="ECO:0000259" key="5">
    <source>
        <dbReference type="PROSITE" id="PS50977"/>
    </source>
</evidence>
<feature type="domain" description="HTH tetR-type" evidence="5">
    <location>
        <begin position="10"/>
        <end position="70"/>
    </location>
</feature>
<evidence type="ECO:0000256" key="3">
    <source>
        <dbReference type="ARBA" id="ARBA00023163"/>
    </source>
</evidence>
<keyword evidence="3" id="KW-0804">Transcription</keyword>
<dbReference type="GO" id="GO:0003677">
    <property type="term" value="F:DNA binding"/>
    <property type="evidence" value="ECO:0007669"/>
    <property type="project" value="UniProtKB-UniRule"/>
</dbReference>
<protein>
    <submittedName>
        <fullName evidence="6">TetR family transcriptional regulator</fullName>
    </submittedName>
</protein>
<evidence type="ECO:0000256" key="4">
    <source>
        <dbReference type="PROSITE-ProRule" id="PRU00335"/>
    </source>
</evidence>
<feature type="DNA-binding region" description="H-T-H motif" evidence="4">
    <location>
        <begin position="33"/>
        <end position="52"/>
    </location>
</feature>
<dbReference type="SUPFAM" id="SSF48498">
    <property type="entry name" value="Tetracyclin repressor-like, C-terminal domain"/>
    <property type="match status" value="1"/>
</dbReference>
<dbReference type="AlphaFoldDB" id="A0A1V4DAC4"/>
<organism evidence="6 7">
    <name type="scientific">Streptomyces antioxidans</name>
    <dbReference type="NCBI Taxonomy" id="1507734"/>
    <lineage>
        <taxon>Bacteria</taxon>
        <taxon>Bacillati</taxon>
        <taxon>Actinomycetota</taxon>
        <taxon>Actinomycetes</taxon>
        <taxon>Kitasatosporales</taxon>
        <taxon>Streptomycetaceae</taxon>
        <taxon>Streptomyces</taxon>
    </lineage>
</organism>
<dbReference type="Gene3D" id="1.10.357.10">
    <property type="entry name" value="Tetracycline Repressor, domain 2"/>
    <property type="match status" value="1"/>
</dbReference>
<dbReference type="EMBL" id="LAKD02000011">
    <property type="protein sequence ID" value="OPF82624.1"/>
    <property type="molecule type" value="Genomic_DNA"/>
</dbReference>
<dbReference type="InterPro" id="IPR036271">
    <property type="entry name" value="Tet_transcr_reg_TetR-rel_C_sf"/>
</dbReference>
<dbReference type="PROSITE" id="PS50977">
    <property type="entry name" value="HTH_TETR_2"/>
    <property type="match status" value="1"/>
</dbReference>
<evidence type="ECO:0000256" key="2">
    <source>
        <dbReference type="ARBA" id="ARBA00023125"/>
    </source>
</evidence>
<dbReference type="Gene3D" id="1.10.10.60">
    <property type="entry name" value="Homeodomain-like"/>
    <property type="match status" value="1"/>
</dbReference>
<keyword evidence="1" id="KW-0805">Transcription regulation</keyword>
<keyword evidence="7" id="KW-1185">Reference proteome</keyword>
<dbReference type="Pfam" id="PF16925">
    <property type="entry name" value="TetR_C_13"/>
    <property type="match status" value="1"/>
</dbReference>
<gene>
    <name evidence="6" type="ORF">VT50_0206225</name>
</gene>
<proteinExistence type="predicted"/>
<dbReference type="OrthoDB" id="9805134at2"/>
<dbReference type="PROSITE" id="PS01081">
    <property type="entry name" value="HTH_TETR_1"/>
    <property type="match status" value="1"/>
</dbReference>
<dbReference type="Proteomes" id="UP000033615">
    <property type="component" value="Unassembled WGS sequence"/>
</dbReference>
<dbReference type="InterPro" id="IPR009057">
    <property type="entry name" value="Homeodomain-like_sf"/>
</dbReference>
<dbReference type="SUPFAM" id="SSF46689">
    <property type="entry name" value="Homeodomain-like"/>
    <property type="match status" value="1"/>
</dbReference>
<name>A0A1V4DAC4_9ACTN</name>
<dbReference type="PANTHER" id="PTHR47506">
    <property type="entry name" value="TRANSCRIPTIONAL REGULATORY PROTEIN"/>
    <property type="match status" value="1"/>
</dbReference>
<evidence type="ECO:0000256" key="1">
    <source>
        <dbReference type="ARBA" id="ARBA00023015"/>
    </source>
</evidence>
<keyword evidence="2 4" id="KW-0238">DNA-binding</keyword>
<reference evidence="6" key="1">
    <citation type="submission" date="2016-12" db="EMBL/GenBank/DDBJ databases">
        <title>Genome sequence of Streptomyces antioxidans MUSC 164.</title>
        <authorList>
            <person name="Lee L.-H."/>
            <person name="Ser H.-L."/>
        </authorList>
    </citation>
    <scope>NUCLEOTIDE SEQUENCE [LARGE SCALE GENOMIC DNA]</scope>
    <source>
        <strain evidence="6">MUSC 164</strain>
    </source>
</reference>